<protein>
    <submittedName>
        <fullName evidence="2">Uncharacterized protein</fullName>
    </submittedName>
</protein>
<dbReference type="EMBL" id="CZPT02001985">
    <property type="protein sequence ID" value="SCU73066.1"/>
    <property type="molecule type" value="Genomic_DNA"/>
</dbReference>
<gene>
    <name evidence="2" type="ORF">TEOVI_000734200</name>
</gene>
<keyword evidence="1" id="KW-0812">Transmembrane</keyword>
<evidence type="ECO:0000313" key="2">
    <source>
        <dbReference type="EMBL" id="SCU73066.1"/>
    </source>
</evidence>
<sequence length="118" mass="13699">MFQPLCFFFTFFFFSSVVKFVCWTRGKNKVRYPSVSLFPSGFVFLIAIFTLFLLLFLQTHYFLHTYQKKKKDGEERNETEKGSSRNLLHCLSVCCTPSLKFKSSFALACEWNVMGGGV</sequence>
<dbReference type="VEuPathDB" id="TriTrypDB:TEOVI_000734200"/>
<organism evidence="2 3">
    <name type="scientific">Trypanosoma equiperdum</name>
    <dbReference type="NCBI Taxonomy" id="5694"/>
    <lineage>
        <taxon>Eukaryota</taxon>
        <taxon>Discoba</taxon>
        <taxon>Euglenozoa</taxon>
        <taxon>Kinetoplastea</taxon>
        <taxon>Metakinetoplastina</taxon>
        <taxon>Trypanosomatida</taxon>
        <taxon>Trypanosomatidae</taxon>
        <taxon>Trypanosoma</taxon>
    </lineage>
</organism>
<dbReference type="Proteomes" id="UP000195570">
    <property type="component" value="Unassembled WGS sequence"/>
</dbReference>
<dbReference type="GeneID" id="92381276"/>
<keyword evidence="1" id="KW-0472">Membrane</keyword>
<feature type="transmembrane region" description="Helical" evidence="1">
    <location>
        <begin position="43"/>
        <end position="63"/>
    </location>
</feature>
<proteinExistence type="predicted"/>
<name>A0A1G4IL11_TRYEQ</name>
<dbReference type="RefSeq" id="XP_067083486.1">
    <property type="nucleotide sequence ID" value="XM_067227385.1"/>
</dbReference>
<accession>A0A1G4IL11</accession>
<reference evidence="2" key="1">
    <citation type="submission" date="2016-09" db="EMBL/GenBank/DDBJ databases">
        <authorList>
            <person name="Hebert L."/>
            <person name="Moumen B."/>
        </authorList>
    </citation>
    <scope>NUCLEOTIDE SEQUENCE [LARGE SCALE GENOMIC DNA]</scope>
    <source>
        <strain evidence="2">OVI</strain>
    </source>
</reference>
<dbReference type="AlphaFoldDB" id="A0A1G4IL11"/>
<comment type="caution">
    <text evidence="2">The sequence shown here is derived from an EMBL/GenBank/DDBJ whole genome shotgun (WGS) entry which is preliminary data.</text>
</comment>
<evidence type="ECO:0000313" key="3">
    <source>
        <dbReference type="Proteomes" id="UP000195570"/>
    </source>
</evidence>
<evidence type="ECO:0000256" key="1">
    <source>
        <dbReference type="SAM" id="Phobius"/>
    </source>
</evidence>
<keyword evidence="1" id="KW-1133">Transmembrane helix</keyword>
<keyword evidence="3" id="KW-1185">Reference proteome</keyword>